<comment type="caution">
    <text evidence="3">The sequence shown here is derived from an EMBL/GenBank/DDBJ whole genome shotgun (WGS) entry which is preliminary data.</text>
</comment>
<dbReference type="GO" id="GO:0016787">
    <property type="term" value="F:hydrolase activity"/>
    <property type="evidence" value="ECO:0007669"/>
    <property type="project" value="UniProtKB-KW"/>
</dbReference>
<dbReference type="PANTHER" id="PTHR11014">
    <property type="entry name" value="PEPTIDASE M20 FAMILY MEMBER"/>
    <property type="match status" value="1"/>
</dbReference>
<dbReference type="RefSeq" id="WP_145289320.1">
    <property type="nucleotide sequence ID" value="NZ_VMSJ01000004.1"/>
</dbReference>
<dbReference type="GO" id="GO:0046872">
    <property type="term" value="F:metal ion binding"/>
    <property type="evidence" value="ECO:0007669"/>
    <property type="project" value="UniProtKB-KW"/>
</dbReference>
<organism evidence="3 4">
    <name type="scientific">Salinicoccus cyprini</name>
    <dbReference type="NCBI Taxonomy" id="2493691"/>
    <lineage>
        <taxon>Bacteria</taxon>
        <taxon>Bacillati</taxon>
        <taxon>Bacillota</taxon>
        <taxon>Bacilli</taxon>
        <taxon>Bacillales</taxon>
        <taxon>Staphylococcaceae</taxon>
        <taxon>Salinicoccus</taxon>
    </lineage>
</organism>
<evidence type="ECO:0000256" key="1">
    <source>
        <dbReference type="PIRSR" id="PIRSR005962-1"/>
    </source>
</evidence>
<dbReference type="OrthoDB" id="2985724at2"/>
<evidence type="ECO:0000313" key="3">
    <source>
        <dbReference type="EMBL" id="TVT27305.1"/>
    </source>
</evidence>
<dbReference type="Gene3D" id="3.40.630.10">
    <property type="entry name" value="Zn peptidases"/>
    <property type="match status" value="1"/>
</dbReference>
<dbReference type="Proteomes" id="UP000315103">
    <property type="component" value="Unassembled WGS sequence"/>
</dbReference>
<sequence>MLKDNIQEVFEHIHEHPELSYEETETTEYIYNYLKEAGFEPVKFSNTTGLYCDVGSFEDGNLIVGIRADIDALYQEVNGIKQANHSCGHDAHTAMVIGTMLKIKDDPALEAKGVRFIFQPAEEVGTGALSVVDEGVIDDLDYFFGIHLRPIEEATNGFATPSIEHGAAGSLKFRIVGQDAHGARPHLNHNAIEVGADIVNMLSKIHINPVIPSSVKMTKFLAGGKSLNIIPGVAECGIDMRAQTNEQMDKLKERVFNILKYIEEFYDVKIEDKEFSGIVASESHPDAIEVLRRSIVDVLGEEKCLEPVVTSGGDDFHYYTVKLPNLKGAMIGIGCDLKPGLHHPYMSFEHSAMQNGTEILYRAIVNAQ</sequence>
<feature type="binding site" evidence="1">
    <location>
        <position position="89"/>
    </location>
    <ligand>
        <name>Mn(2+)</name>
        <dbReference type="ChEBI" id="CHEBI:29035"/>
        <label>2</label>
    </ligand>
</feature>
<dbReference type="AlphaFoldDB" id="A0A558ASR1"/>
<keyword evidence="1" id="KW-0479">Metal-binding</keyword>
<dbReference type="InterPro" id="IPR017439">
    <property type="entry name" value="Amidohydrolase"/>
</dbReference>
<dbReference type="PIRSF" id="PIRSF005962">
    <property type="entry name" value="Pept_M20D_amidohydro"/>
    <property type="match status" value="1"/>
</dbReference>
<evidence type="ECO:0000259" key="2">
    <source>
        <dbReference type="Pfam" id="PF07687"/>
    </source>
</evidence>
<reference evidence="3 4" key="1">
    <citation type="submission" date="2019-07" db="EMBL/GenBank/DDBJ databases">
        <title>Salinicoccus cyprini sp. nov., isolated from gastro-intestinal tract of mirror carp, Cyprinus carpio var. specularis, collected from Gobind Sagar Reservoir, Himachal Pradesh, India.</title>
        <authorList>
            <person name="Talwar C."/>
            <person name="Singh A.K."/>
            <person name="Lal R."/>
            <person name="Negi R.K."/>
        </authorList>
    </citation>
    <scope>NUCLEOTIDE SEQUENCE [LARGE SCALE GENOMIC DNA]</scope>
    <source>
        <strain evidence="3 4">CT19</strain>
    </source>
</reference>
<keyword evidence="1" id="KW-0464">Manganese</keyword>
<dbReference type="SUPFAM" id="SSF53187">
    <property type="entry name" value="Zn-dependent exopeptidases"/>
    <property type="match status" value="1"/>
</dbReference>
<keyword evidence="3" id="KW-0378">Hydrolase</keyword>
<dbReference type="SUPFAM" id="SSF55031">
    <property type="entry name" value="Bacterial exopeptidase dimerisation domain"/>
    <property type="match status" value="1"/>
</dbReference>
<feature type="binding site" evidence="1">
    <location>
        <position position="123"/>
    </location>
    <ligand>
        <name>Mn(2+)</name>
        <dbReference type="ChEBI" id="CHEBI:29035"/>
        <label>2</label>
    </ligand>
</feature>
<evidence type="ECO:0000313" key="4">
    <source>
        <dbReference type="Proteomes" id="UP000315103"/>
    </source>
</evidence>
<dbReference type="EMBL" id="VMSJ01000004">
    <property type="protein sequence ID" value="TVT27305.1"/>
    <property type="molecule type" value="Genomic_DNA"/>
</dbReference>
<dbReference type="InterPro" id="IPR011650">
    <property type="entry name" value="Peptidase_M20_dimer"/>
</dbReference>
<feature type="domain" description="Peptidase M20 dimerisation" evidence="2">
    <location>
        <begin position="164"/>
        <end position="261"/>
    </location>
</feature>
<dbReference type="InterPro" id="IPR002933">
    <property type="entry name" value="Peptidase_M20"/>
</dbReference>
<feature type="binding site" evidence="1">
    <location>
        <position position="147"/>
    </location>
    <ligand>
        <name>Mn(2+)</name>
        <dbReference type="ChEBI" id="CHEBI:29035"/>
        <label>2</label>
    </ligand>
</feature>
<proteinExistence type="predicted"/>
<dbReference type="PANTHER" id="PTHR11014:SF122">
    <property type="entry name" value="AMIDOHYDROLASE AMHX"/>
    <property type="match status" value="1"/>
</dbReference>
<accession>A0A558ASR1</accession>
<name>A0A558ASR1_9STAP</name>
<dbReference type="InterPro" id="IPR036264">
    <property type="entry name" value="Bact_exopeptidase_dim_dom"/>
</dbReference>
<comment type="cofactor">
    <cofactor evidence="1">
        <name>Mn(2+)</name>
        <dbReference type="ChEBI" id="CHEBI:29035"/>
    </cofactor>
    <text evidence="1">The Mn(2+) ion enhances activity.</text>
</comment>
<feature type="binding site" evidence="1">
    <location>
        <position position="87"/>
    </location>
    <ligand>
        <name>Mn(2+)</name>
        <dbReference type="ChEBI" id="CHEBI:29035"/>
        <label>2</label>
    </ligand>
</feature>
<gene>
    <name evidence="3" type="ORF">FO441_09685</name>
</gene>
<dbReference type="Pfam" id="PF07687">
    <property type="entry name" value="M20_dimer"/>
    <property type="match status" value="1"/>
</dbReference>
<dbReference type="Gene3D" id="3.30.70.360">
    <property type="match status" value="1"/>
</dbReference>
<dbReference type="NCBIfam" id="TIGR01891">
    <property type="entry name" value="amidohydrolases"/>
    <property type="match status" value="1"/>
</dbReference>
<feature type="binding site" evidence="1">
    <location>
        <position position="342"/>
    </location>
    <ligand>
        <name>Mn(2+)</name>
        <dbReference type="ChEBI" id="CHEBI:29035"/>
        <label>2</label>
    </ligand>
</feature>
<keyword evidence="4" id="KW-1185">Reference proteome</keyword>
<protein>
    <submittedName>
        <fullName evidence="3">Amidohydrolase</fullName>
    </submittedName>
</protein>
<dbReference type="Pfam" id="PF01546">
    <property type="entry name" value="Peptidase_M20"/>
    <property type="match status" value="1"/>
</dbReference>